<dbReference type="InterPro" id="IPR009319">
    <property type="entry name" value="Phage_A118_VSP1"/>
</dbReference>
<dbReference type="GO" id="GO:0005198">
    <property type="term" value="F:structural molecule activity"/>
    <property type="evidence" value="ECO:0007669"/>
    <property type="project" value="InterPro"/>
</dbReference>
<reference evidence="1" key="1">
    <citation type="submission" date="2012-01" db="EMBL/GenBank/DDBJ databases">
        <title>The Genome Sequence of Treponema denticola H1-T.</title>
        <authorList>
            <consortium name="The Broad Institute Genome Sequencing Platform"/>
            <person name="Earl A."/>
            <person name="Ward D."/>
            <person name="Feldgarden M."/>
            <person name="Gevers D."/>
            <person name="Blanton J.M."/>
            <person name="Fenno C.J."/>
            <person name="Baranova O.V."/>
            <person name="Mathney J."/>
            <person name="Dewhirst F.E."/>
            <person name="Izard J."/>
            <person name="Young S.K."/>
            <person name="Zeng Q."/>
            <person name="Gargeya S."/>
            <person name="Fitzgerald M."/>
            <person name="Haas B."/>
            <person name="Abouelleil A."/>
            <person name="Alvarado L."/>
            <person name="Arachchi H.M."/>
            <person name="Berlin A."/>
            <person name="Chapman S.B."/>
            <person name="Gearin G."/>
            <person name="Goldberg J."/>
            <person name="Griggs A."/>
            <person name="Gujja S."/>
            <person name="Hansen M."/>
            <person name="Heiman D."/>
            <person name="Howarth C."/>
            <person name="Larimer J."/>
            <person name="Lui A."/>
            <person name="MacDonald P.J.P."/>
            <person name="McCowen C."/>
            <person name="Montmayeur A."/>
            <person name="Murphy C."/>
            <person name="Neiman D."/>
            <person name="Pearson M."/>
            <person name="Priest M."/>
            <person name="Roberts A."/>
            <person name="Saif S."/>
            <person name="Shea T."/>
            <person name="Sisk P."/>
            <person name="Stolte C."/>
            <person name="Sykes S."/>
            <person name="Wortman J."/>
            <person name="Nusbaum C."/>
            <person name="Birren B."/>
        </authorList>
    </citation>
    <scope>NUCLEOTIDE SEQUENCE [LARGE SCALE GENOMIC DNA]</scope>
    <source>
        <strain evidence="1">H1-T</strain>
    </source>
</reference>
<dbReference type="PATRIC" id="fig|999431.4.peg.2689"/>
<organism evidence="1">
    <name type="scientific">Treponema denticola H1-T</name>
    <dbReference type="NCBI Taxonomy" id="999431"/>
    <lineage>
        <taxon>Bacteria</taxon>
        <taxon>Pseudomonadati</taxon>
        <taxon>Spirochaetota</taxon>
        <taxon>Spirochaetia</taxon>
        <taxon>Spirochaetales</taxon>
        <taxon>Treponemataceae</taxon>
        <taxon>Treponema</taxon>
    </lineage>
</organism>
<dbReference type="AlphaFoldDB" id="M2C1F2"/>
<dbReference type="HOGENOM" id="CLU_416725_0_0_12"/>
<dbReference type="Proteomes" id="UP000011708">
    <property type="component" value="Chromosome"/>
</dbReference>
<sequence length="648" mass="72692">MLSPRYLEGLSDDIIEIYSQLESEILQDMARRIARLGRITETTRWQAQMLAEAGGLKKNIARILTKYDKTIIRQVTETFTEALETNARNDNRIFKAMTGRTVSAPNAQAMLSTIQKCHSDLSRLTLTTAATSQQQFVQQANRVYTNVQSGAFDYNTAMKSAADELSKRGITTVRYENGKPIIRSIESAVRMNILTSINQTAANQTLSNAEELGVDKFEVTAHIGARPDHAAWQGCIFTRKELYSVCELGTATGLCGINCRHSFYPYFEGMEEHYTGEDLDEMASKTVTYNGEELSRYEGEQKLRGVERKIRQYKRQALTQEAAGADSTQARRKLGEWQAAARDFTKQTGIRRDSAREYVGTPTGKQPKGIMPQVTHSFTQSTPINASVVKKLADMNDKAGAFYTATHNLDTFVTKAISTQTMTPIQAAKVVEGQNLAGKLYVKQELKDINKVLKAQGFDGKPTVLSKADFLKAIDDDTFVGQRTYTAPNKEKLDEYIQMLRSGDFYVDCRTGGRAHGKGMYAAADYTKGNDLRRVIDEMVHYQRLGGELRGEEYTMTETLTISPTARIIDEANIEDEFIYRFTQNLKQQGFTTRQINDKIAAGRWRQRDSGVLAALMGYDVIRSVPSPFRADYMVILNRTKLILLGGE</sequence>
<accession>M2C1F2</accession>
<evidence type="ECO:0000313" key="1">
    <source>
        <dbReference type="EMBL" id="EMB28164.1"/>
    </source>
</evidence>
<name>M2C1F2_TREDN</name>
<comment type="caution">
    <text evidence="1">The sequence shown here is derived from an EMBL/GenBank/DDBJ whole genome shotgun (WGS) entry which is preliminary data.</text>
</comment>
<gene>
    <name evidence="1" type="ORF">HMPREF9725_02594</name>
</gene>
<evidence type="ECO:0008006" key="2">
    <source>
        <dbReference type="Google" id="ProtNLM"/>
    </source>
</evidence>
<dbReference type="Pfam" id="PF06152">
    <property type="entry name" value="Phage_min_cap2"/>
    <property type="match status" value="1"/>
</dbReference>
<dbReference type="EMBL" id="AGDW01000025">
    <property type="protein sequence ID" value="EMB28164.1"/>
    <property type="molecule type" value="Genomic_DNA"/>
</dbReference>
<proteinExistence type="predicted"/>
<protein>
    <recommendedName>
        <fullName evidence="2">Minor capsid protein</fullName>
    </recommendedName>
</protein>